<reference evidence="1" key="2">
    <citation type="submission" date="2021-03" db="UniProtKB">
        <authorList>
            <consortium name="EnsemblPlants"/>
        </authorList>
    </citation>
    <scope>IDENTIFICATION</scope>
</reference>
<evidence type="ECO:0000313" key="1">
    <source>
        <dbReference type="EnsemblPlants" id="cds.evm.model.01.1937"/>
    </source>
</evidence>
<dbReference type="EMBL" id="UZAU01000053">
    <property type="status" value="NOT_ANNOTATED_CDS"/>
    <property type="molecule type" value="Genomic_DNA"/>
</dbReference>
<name>A0A803NJ44_CANSA</name>
<dbReference type="AlphaFoldDB" id="A0A803NJ44"/>
<proteinExistence type="predicted"/>
<reference evidence="1" key="1">
    <citation type="submission" date="2018-11" db="EMBL/GenBank/DDBJ databases">
        <authorList>
            <person name="Grassa J C."/>
        </authorList>
    </citation>
    <scope>NUCLEOTIDE SEQUENCE [LARGE SCALE GENOMIC DNA]</scope>
</reference>
<accession>A0A803NJ44</accession>
<dbReference type="Proteomes" id="UP000596661">
    <property type="component" value="Chromosome 1"/>
</dbReference>
<sequence>MDLNKEFQVDAVEIVENSELVPQSTKMEVMPKKVVLYKAFTEAQLKVKGLVTTKLLYEHGLIFGFQSIDNVSGRGQSQASKEAKEVMAHDLAKKISS</sequence>
<dbReference type="EnsemblPlants" id="evm.model.01.1937">
    <property type="protein sequence ID" value="cds.evm.model.01.1937"/>
    <property type="gene ID" value="evm.TU.01.1937"/>
</dbReference>
<keyword evidence="2" id="KW-1185">Reference proteome</keyword>
<evidence type="ECO:0000313" key="2">
    <source>
        <dbReference type="Proteomes" id="UP000596661"/>
    </source>
</evidence>
<protein>
    <submittedName>
        <fullName evidence="1">Uncharacterized protein</fullName>
    </submittedName>
</protein>
<organism evidence="1 2">
    <name type="scientific">Cannabis sativa</name>
    <name type="common">Hemp</name>
    <name type="synonym">Marijuana</name>
    <dbReference type="NCBI Taxonomy" id="3483"/>
    <lineage>
        <taxon>Eukaryota</taxon>
        <taxon>Viridiplantae</taxon>
        <taxon>Streptophyta</taxon>
        <taxon>Embryophyta</taxon>
        <taxon>Tracheophyta</taxon>
        <taxon>Spermatophyta</taxon>
        <taxon>Magnoliopsida</taxon>
        <taxon>eudicotyledons</taxon>
        <taxon>Gunneridae</taxon>
        <taxon>Pentapetalae</taxon>
        <taxon>rosids</taxon>
        <taxon>fabids</taxon>
        <taxon>Rosales</taxon>
        <taxon>Cannabaceae</taxon>
        <taxon>Cannabis</taxon>
    </lineage>
</organism>
<dbReference type="Gramene" id="evm.model.01.1937">
    <property type="protein sequence ID" value="cds.evm.model.01.1937"/>
    <property type="gene ID" value="evm.TU.01.1937"/>
</dbReference>